<accession>A0A2W5A3I7</accession>
<proteinExistence type="predicted"/>
<evidence type="ECO:0000313" key="2">
    <source>
        <dbReference type="EMBL" id="PZO89134.1"/>
    </source>
</evidence>
<dbReference type="PROSITE" id="PS51257">
    <property type="entry name" value="PROKAR_LIPOPROTEIN"/>
    <property type="match status" value="1"/>
</dbReference>
<gene>
    <name evidence="2" type="ORF">DI623_11295</name>
</gene>
<dbReference type="EMBL" id="QFNN01000072">
    <property type="protein sequence ID" value="PZO89134.1"/>
    <property type="molecule type" value="Genomic_DNA"/>
</dbReference>
<evidence type="ECO:0000256" key="1">
    <source>
        <dbReference type="SAM" id="SignalP"/>
    </source>
</evidence>
<feature type="chain" id="PRO_5016087627" evidence="1">
    <location>
        <begin position="31"/>
        <end position="167"/>
    </location>
</feature>
<evidence type="ECO:0000313" key="3">
    <source>
        <dbReference type="Proteomes" id="UP000249066"/>
    </source>
</evidence>
<sequence>MRCVKPGRATCACAAWFVLLAGAACSPARAASDYLANIPVPDVADQSLRRFKLQLELVVNGVATGQVVSAELDAGHFSVMRADLEAAGIALPPVPGDVVPLDTLEGVHVVYDEPGQRLHIDVPPAWLPHRAIRAAVLGRTPPVSSFGFLLNYDANIVVDHGETHASA</sequence>
<comment type="caution">
    <text evidence="2">The sequence shown here is derived from an EMBL/GenBank/DDBJ whole genome shotgun (WGS) entry which is preliminary data.</text>
</comment>
<reference evidence="2 3" key="1">
    <citation type="submission" date="2017-08" db="EMBL/GenBank/DDBJ databases">
        <title>Infants hospitalized years apart are colonized by the same room-sourced microbial strains.</title>
        <authorList>
            <person name="Brooks B."/>
            <person name="Olm M.R."/>
            <person name="Firek B.A."/>
            <person name="Baker R."/>
            <person name="Thomas B.C."/>
            <person name="Morowitz M.J."/>
            <person name="Banfield J.F."/>
        </authorList>
    </citation>
    <scope>NUCLEOTIDE SEQUENCE [LARGE SCALE GENOMIC DNA]</scope>
    <source>
        <strain evidence="2">S2_018_000_R2_101</strain>
    </source>
</reference>
<name>A0A2W5A3I7_9SPHN</name>
<keyword evidence="1" id="KW-0732">Signal</keyword>
<dbReference type="AlphaFoldDB" id="A0A2W5A3I7"/>
<feature type="signal peptide" evidence="1">
    <location>
        <begin position="1"/>
        <end position="30"/>
    </location>
</feature>
<protein>
    <submittedName>
        <fullName evidence="2">Uncharacterized protein</fullName>
    </submittedName>
</protein>
<organism evidence="2 3">
    <name type="scientific">Sphingomonas sanxanigenens</name>
    <dbReference type="NCBI Taxonomy" id="397260"/>
    <lineage>
        <taxon>Bacteria</taxon>
        <taxon>Pseudomonadati</taxon>
        <taxon>Pseudomonadota</taxon>
        <taxon>Alphaproteobacteria</taxon>
        <taxon>Sphingomonadales</taxon>
        <taxon>Sphingomonadaceae</taxon>
        <taxon>Sphingomonas</taxon>
    </lineage>
</organism>
<dbReference type="Proteomes" id="UP000249066">
    <property type="component" value="Unassembled WGS sequence"/>
</dbReference>